<dbReference type="RefSeq" id="WP_367286517.1">
    <property type="nucleotide sequence ID" value="NZ_JBBMEY010000029.1"/>
</dbReference>
<protein>
    <submittedName>
        <fullName evidence="1">Uncharacterized protein</fullName>
    </submittedName>
</protein>
<keyword evidence="2" id="KW-1185">Reference proteome</keyword>
<proteinExistence type="predicted"/>
<comment type="caution">
    <text evidence="1">The sequence shown here is derived from an EMBL/GenBank/DDBJ whole genome shotgun (WGS) entry which is preliminary data.</text>
</comment>
<sequence length="146" mass="17170">MNFKIVGNNYNNHKDKLISLVNSLATNTGMSEIFDIPSDMIEYIIEKNLNLSEYRFYGFLSTHTKQVVLFKNIHNRNLIVLMKKYSKIRLCKISHKQLNVYPCELIGKYKVFPNLRNIKPRKDMSEELTGKELQKKIEINMNIKGE</sequence>
<organism evidence="1 2">
    <name type="scientific">Ruminococcoides intestinihominis</name>
    <dbReference type="NCBI Taxonomy" id="3133161"/>
    <lineage>
        <taxon>Bacteria</taxon>
        <taxon>Bacillati</taxon>
        <taxon>Bacillota</taxon>
        <taxon>Clostridia</taxon>
        <taxon>Eubacteriales</taxon>
        <taxon>Oscillospiraceae</taxon>
        <taxon>Ruminococcoides</taxon>
    </lineage>
</organism>
<gene>
    <name evidence="1" type="ORF">ABFO16_10285</name>
</gene>
<evidence type="ECO:0000313" key="2">
    <source>
        <dbReference type="Proteomes" id="UP001478133"/>
    </source>
</evidence>
<name>A0ABV1HWV3_9FIRM</name>
<dbReference type="EMBL" id="JBBMFI010000084">
    <property type="protein sequence ID" value="MEQ2566609.1"/>
    <property type="molecule type" value="Genomic_DNA"/>
</dbReference>
<dbReference type="Proteomes" id="UP001478133">
    <property type="component" value="Unassembled WGS sequence"/>
</dbReference>
<evidence type="ECO:0000313" key="1">
    <source>
        <dbReference type="EMBL" id="MEQ2566609.1"/>
    </source>
</evidence>
<accession>A0ABV1HWV3</accession>
<reference evidence="1 2" key="1">
    <citation type="submission" date="2024-03" db="EMBL/GenBank/DDBJ databases">
        <title>Human intestinal bacterial collection.</title>
        <authorList>
            <person name="Pauvert C."/>
            <person name="Hitch T.C.A."/>
            <person name="Clavel T."/>
        </authorList>
    </citation>
    <scope>NUCLEOTIDE SEQUENCE [LARGE SCALE GENOMIC DNA]</scope>
    <source>
        <strain evidence="1 2">CLA-AP-H18</strain>
    </source>
</reference>